<comment type="caution">
    <text evidence="18">The sequence shown here is derived from an EMBL/GenBank/DDBJ whole genome shotgun (WGS) entry which is preliminary data.</text>
</comment>
<evidence type="ECO:0000256" key="4">
    <source>
        <dbReference type="ARBA" id="ARBA00022553"/>
    </source>
</evidence>
<evidence type="ECO:0000256" key="14">
    <source>
        <dbReference type="ARBA" id="ARBA00023026"/>
    </source>
</evidence>
<comment type="catalytic activity">
    <reaction evidence="1">
        <text>ATP + protein L-histidine = ADP + protein N-phospho-L-histidine.</text>
        <dbReference type="EC" id="2.7.13.3"/>
    </reaction>
</comment>
<keyword evidence="11" id="KW-0418">Kinase</keyword>
<evidence type="ECO:0000256" key="13">
    <source>
        <dbReference type="ARBA" id="ARBA00022991"/>
    </source>
</evidence>
<dbReference type="EC" id="2.7.13.3" evidence="2"/>
<keyword evidence="7" id="KW-0288">FMN</keyword>
<dbReference type="PANTHER" id="PTHR41523:SF8">
    <property type="entry name" value="ETHYLENE RESPONSE SENSOR PROTEIN"/>
    <property type="match status" value="1"/>
</dbReference>
<keyword evidence="5" id="KW-0716">Sensory transduction</keyword>
<evidence type="ECO:0000256" key="11">
    <source>
        <dbReference type="ARBA" id="ARBA00022777"/>
    </source>
</evidence>
<reference evidence="19" key="1">
    <citation type="journal article" date="2021" name="Syst. Appl. Microbiol.">
        <title>Roseomonas hellenica sp. nov., isolated from roots of wild-growing Alkanna tinctoria.</title>
        <authorList>
            <person name="Rat A."/>
            <person name="Naranjo H.D."/>
            <person name="Lebbe L."/>
            <person name="Cnockaert M."/>
            <person name="Krigas N."/>
            <person name="Grigoriadou K."/>
            <person name="Maloupa E."/>
            <person name="Willems A."/>
        </authorList>
    </citation>
    <scope>NUCLEOTIDE SEQUENCE [LARGE SCALE GENOMIC DNA]</scope>
    <source>
        <strain evidence="19">LMG 31159</strain>
    </source>
</reference>
<keyword evidence="10" id="KW-0547">Nucleotide-binding</keyword>
<evidence type="ECO:0000256" key="15">
    <source>
        <dbReference type="ARBA" id="ARBA00023170"/>
    </source>
</evidence>
<dbReference type="PROSITE" id="PS50113">
    <property type="entry name" value="PAC"/>
    <property type="match status" value="1"/>
</dbReference>
<keyword evidence="6" id="KW-0285">Flavoprotein</keyword>
<keyword evidence="13" id="KW-0157">Chromophore</keyword>
<dbReference type="EMBL" id="JAAEDI010000014">
    <property type="protein sequence ID" value="MBR0650885.1"/>
    <property type="molecule type" value="Genomic_DNA"/>
</dbReference>
<keyword evidence="9" id="KW-0677">Repeat</keyword>
<dbReference type="SUPFAM" id="SSF55874">
    <property type="entry name" value="ATPase domain of HSP90 chaperone/DNA topoisomerase II/histidine kinase"/>
    <property type="match status" value="1"/>
</dbReference>
<dbReference type="Proteomes" id="UP000698752">
    <property type="component" value="Unassembled WGS sequence"/>
</dbReference>
<evidence type="ECO:0000256" key="2">
    <source>
        <dbReference type="ARBA" id="ARBA00012438"/>
    </source>
</evidence>
<dbReference type="SUPFAM" id="SSF55785">
    <property type="entry name" value="PYP-like sensor domain (PAS domain)"/>
    <property type="match status" value="1"/>
</dbReference>
<keyword evidence="8" id="KW-0808">Transferase</keyword>
<evidence type="ECO:0000256" key="8">
    <source>
        <dbReference type="ARBA" id="ARBA00022679"/>
    </source>
</evidence>
<evidence type="ECO:0000256" key="7">
    <source>
        <dbReference type="ARBA" id="ARBA00022643"/>
    </source>
</evidence>
<evidence type="ECO:0000256" key="12">
    <source>
        <dbReference type="ARBA" id="ARBA00022840"/>
    </source>
</evidence>
<keyword evidence="19" id="KW-1185">Reference proteome</keyword>
<dbReference type="PANTHER" id="PTHR41523">
    <property type="entry name" value="TWO-COMPONENT SYSTEM SENSOR PROTEIN"/>
    <property type="match status" value="1"/>
</dbReference>
<dbReference type="InterPro" id="IPR036890">
    <property type="entry name" value="HATPase_C_sf"/>
</dbReference>
<dbReference type="InterPro" id="IPR000014">
    <property type="entry name" value="PAS"/>
</dbReference>
<feature type="domain" description="PAC" evidence="17">
    <location>
        <begin position="422"/>
        <end position="476"/>
    </location>
</feature>
<feature type="transmembrane region" description="Helical" evidence="16">
    <location>
        <begin position="296"/>
        <end position="318"/>
    </location>
</feature>
<keyword evidence="16" id="KW-0472">Membrane</keyword>
<dbReference type="InterPro" id="IPR000700">
    <property type="entry name" value="PAS-assoc_C"/>
</dbReference>
<dbReference type="Pfam" id="PF08447">
    <property type="entry name" value="PAS_3"/>
    <property type="match status" value="1"/>
</dbReference>
<proteinExistence type="predicted"/>
<organism evidence="18 19">
    <name type="scientific">Neoroseomonas terrae</name>
    <dbReference type="NCBI Taxonomy" id="424799"/>
    <lineage>
        <taxon>Bacteria</taxon>
        <taxon>Pseudomonadati</taxon>
        <taxon>Pseudomonadota</taxon>
        <taxon>Alphaproteobacteria</taxon>
        <taxon>Acetobacterales</taxon>
        <taxon>Acetobacteraceae</taxon>
        <taxon>Neoroseomonas</taxon>
    </lineage>
</organism>
<dbReference type="Gene3D" id="3.30.565.10">
    <property type="entry name" value="Histidine kinase-like ATPase, C-terminal domain"/>
    <property type="match status" value="1"/>
</dbReference>
<keyword evidence="3" id="KW-0600">Photoreceptor protein</keyword>
<dbReference type="RefSeq" id="WP_211869546.1">
    <property type="nucleotide sequence ID" value="NZ_JAAEDI010000014.1"/>
</dbReference>
<keyword evidence="15" id="KW-0675">Receptor</keyword>
<dbReference type="NCBIfam" id="TIGR00229">
    <property type="entry name" value="sensory_box"/>
    <property type="match status" value="1"/>
</dbReference>
<keyword evidence="16" id="KW-1133">Transmembrane helix</keyword>
<evidence type="ECO:0000256" key="9">
    <source>
        <dbReference type="ARBA" id="ARBA00022737"/>
    </source>
</evidence>
<evidence type="ECO:0000256" key="5">
    <source>
        <dbReference type="ARBA" id="ARBA00022606"/>
    </source>
</evidence>
<evidence type="ECO:0000256" key="1">
    <source>
        <dbReference type="ARBA" id="ARBA00000085"/>
    </source>
</evidence>
<keyword evidence="16" id="KW-0812">Transmembrane</keyword>
<gene>
    <name evidence="18" type="ORF">GXW78_14525</name>
</gene>
<dbReference type="InterPro" id="IPR001610">
    <property type="entry name" value="PAC"/>
</dbReference>
<evidence type="ECO:0000313" key="19">
    <source>
        <dbReference type="Proteomes" id="UP000698752"/>
    </source>
</evidence>
<dbReference type="InterPro" id="IPR013655">
    <property type="entry name" value="PAS_fold_3"/>
</dbReference>
<evidence type="ECO:0000259" key="17">
    <source>
        <dbReference type="PROSITE" id="PS50113"/>
    </source>
</evidence>
<sequence>MDDAALQQSATLRDGAVEPRRVGRRSPRLWPLFAAAVALPVAILATGAWASWRLTWADAARDLARAADFNADYVERSIEGLVQAGTRIAQTVGGKPDEAGSATSDRVVALLGDAPLLRTVLVYGPGGQEQLRIDSRGGGAPGRPAGGLFEALDDATPGTVVTGSAYRRDGEEPVFAIGLRLPAPGGAVVLVVDAVELGRGLARHITSESDMAGLLRLDGQVLSRSPPFEAVPSPLASDTPLMQALAAGRERGSLVGVMPRSRMPVAIAFQRVPGMPDLAVAVVRRRAVVVQSWRQAVLPLLGVGLPAVFALLGLALVVRRQQQALGIALDGLEHRVAERTESLREEQERLRLAVEAGQLGTWETELASGMTTRSPRAVEIFGLTPGIAVSSAEDWRSRIHPADRRRILDAWDALGAGRLALYQVEYRFRHSDGGWCWLESTGSAVRVDPATGRPLRLAGTIKDITERREAEERRELLTQEVNHRARNTLAIVQSILRLAKAGTAAELSRLVEGRVSALARAQSLLAAEHWTGAPLAALIADELTPFGKAVPAAGGAEARLRLDGPAFRIRAEAVQALGMVFHELATNAAKHGALSVPEGQVTITWVVDEATGVLRIRWAETGGPPPSFPTRRGVGSRVIEATVKGQLGGGVDRRWPDEGLVCDLVLPLTQARAGPG</sequence>
<keyword evidence="14" id="KW-0843">Virulence</keyword>
<evidence type="ECO:0000256" key="6">
    <source>
        <dbReference type="ARBA" id="ARBA00022630"/>
    </source>
</evidence>
<evidence type="ECO:0000313" key="18">
    <source>
        <dbReference type="EMBL" id="MBR0650885.1"/>
    </source>
</evidence>
<dbReference type="Pfam" id="PF07536">
    <property type="entry name" value="HWE_HK"/>
    <property type="match status" value="1"/>
</dbReference>
<evidence type="ECO:0000256" key="3">
    <source>
        <dbReference type="ARBA" id="ARBA00022543"/>
    </source>
</evidence>
<protein>
    <recommendedName>
        <fullName evidence="2">histidine kinase</fullName>
        <ecNumber evidence="2">2.7.13.3</ecNumber>
    </recommendedName>
</protein>
<name>A0ABS5EIV3_9PROT</name>
<dbReference type="CDD" id="cd00130">
    <property type="entry name" value="PAS"/>
    <property type="match status" value="1"/>
</dbReference>
<evidence type="ECO:0000256" key="10">
    <source>
        <dbReference type="ARBA" id="ARBA00022741"/>
    </source>
</evidence>
<keyword evidence="12" id="KW-0067">ATP-binding</keyword>
<dbReference type="InterPro" id="IPR035965">
    <property type="entry name" value="PAS-like_dom_sf"/>
</dbReference>
<dbReference type="InterPro" id="IPR011102">
    <property type="entry name" value="Sig_transdc_His_kinase_HWE"/>
</dbReference>
<dbReference type="Gene3D" id="3.30.450.20">
    <property type="entry name" value="PAS domain"/>
    <property type="match status" value="3"/>
</dbReference>
<evidence type="ECO:0000256" key="16">
    <source>
        <dbReference type="SAM" id="Phobius"/>
    </source>
</evidence>
<accession>A0ABS5EIV3</accession>
<dbReference type="SMART" id="SM00086">
    <property type="entry name" value="PAC"/>
    <property type="match status" value="1"/>
</dbReference>
<feature type="transmembrane region" description="Helical" evidence="16">
    <location>
        <begin position="29"/>
        <end position="52"/>
    </location>
</feature>
<dbReference type="SMART" id="SM00911">
    <property type="entry name" value="HWE_HK"/>
    <property type="match status" value="1"/>
</dbReference>
<keyword evidence="4" id="KW-0597">Phosphoprotein</keyword>